<comment type="caution">
    <text evidence="8">The sequence shown here is derived from an EMBL/GenBank/DDBJ whole genome shotgun (WGS) entry which is preliminary data.</text>
</comment>
<comment type="similarity">
    <text evidence="5">Belongs to the FKBP-type PPIase family.</text>
</comment>
<evidence type="ECO:0000256" key="5">
    <source>
        <dbReference type="RuleBase" id="RU003915"/>
    </source>
</evidence>
<proteinExistence type="inferred from homology"/>
<evidence type="ECO:0000313" key="8">
    <source>
        <dbReference type="EMBL" id="MCC2029222.1"/>
    </source>
</evidence>
<feature type="chain" id="PRO_5040761214" description="Peptidyl-prolyl cis-trans isomerase" evidence="6">
    <location>
        <begin position="16"/>
        <end position="315"/>
    </location>
</feature>
<feature type="domain" description="PPIase FKBP-type" evidence="7">
    <location>
        <begin position="223"/>
        <end position="310"/>
    </location>
</feature>
<dbReference type="GO" id="GO:0003755">
    <property type="term" value="F:peptidyl-prolyl cis-trans isomerase activity"/>
    <property type="evidence" value="ECO:0007669"/>
    <property type="project" value="UniProtKB-UniRule"/>
</dbReference>
<keyword evidence="6" id="KW-0732">Signal</keyword>
<feature type="signal peptide" evidence="6">
    <location>
        <begin position="1"/>
        <end position="15"/>
    </location>
</feature>
<evidence type="ECO:0000256" key="2">
    <source>
        <dbReference type="ARBA" id="ARBA00023110"/>
    </source>
</evidence>
<keyword evidence="3 4" id="KW-0413">Isomerase</keyword>
<accession>A0A9X1LP71</accession>
<dbReference type="InterPro" id="IPR001179">
    <property type="entry name" value="PPIase_FKBP_dom"/>
</dbReference>
<dbReference type="Gene3D" id="3.10.50.40">
    <property type="match status" value="1"/>
</dbReference>
<dbReference type="RefSeq" id="WP_175986158.1">
    <property type="nucleotide sequence ID" value="NZ_JAGTTM010000002.1"/>
</dbReference>
<evidence type="ECO:0000256" key="1">
    <source>
        <dbReference type="ARBA" id="ARBA00000971"/>
    </source>
</evidence>
<evidence type="ECO:0000256" key="3">
    <source>
        <dbReference type="ARBA" id="ARBA00023235"/>
    </source>
</evidence>
<dbReference type="PROSITE" id="PS50059">
    <property type="entry name" value="FKBP_PPIASE"/>
    <property type="match status" value="1"/>
</dbReference>
<evidence type="ECO:0000313" key="9">
    <source>
        <dbReference type="Proteomes" id="UP001139289"/>
    </source>
</evidence>
<sequence length="315" mass="32357">MRTRPLIALSTMAAAAVLLVGCTGVEGSTGDDAESTSGELCSATIASGPASESVTVDGDFGTASTASFELEQQVDEAQRTVLTEGDGEEIADGDYVQYALSAFDGDSGERLGDAGYTEGELLPVELTADVPMGQLIGCATVGSRLSIVFPTTDDAAAQYYILDVLDVVPTAAWGEPQEPTAGMPAVTLDDDGAPSVEIPDADAPTEVQISVLKEGDGIEVGEGDTTLLQYHGVSWNSGEVFDSSWANGAPISSEGNGYVPGFVQALQGQKVGSQVLVVIPPAQAYGEGEINDDDLVGQTLVFVIDILATMHPASS</sequence>
<evidence type="ECO:0000256" key="4">
    <source>
        <dbReference type="PROSITE-ProRule" id="PRU00277"/>
    </source>
</evidence>
<reference evidence="8" key="1">
    <citation type="submission" date="2021-04" db="EMBL/GenBank/DDBJ databases">
        <title>Microbacterium tenobrionis sp. nov. and Microbacterium allomyrinae sp. nov., isolated from larvae of Tenobrio molitor and Allomyrina dichotoma, respectively.</title>
        <authorList>
            <person name="Lee S.D."/>
        </authorList>
    </citation>
    <scope>NUCLEOTIDE SEQUENCE</scope>
    <source>
        <strain evidence="8">YMB-B2</strain>
    </source>
</reference>
<dbReference type="EC" id="5.2.1.8" evidence="5"/>
<name>A0A9X1LP71_9MICO</name>
<dbReference type="InterPro" id="IPR046357">
    <property type="entry name" value="PPIase_dom_sf"/>
</dbReference>
<dbReference type="EMBL" id="JAGTTM010000002">
    <property type="protein sequence ID" value="MCC2029222.1"/>
    <property type="molecule type" value="Genomic_DNA"/>
</dbReference>
<dbReference type="PROSITE" id="PS51257">
    <property type="entry name" value="PROKAR_LIPOPROTEIN"/>
    <property type="match status" value="1"/>
</dbReference>
<gene>
    <name evidence="8" type="ORF">KEC56_06795</name>
</gene>
<dbReference type="SUPFAM" id="SSF54534">
    <property type="entry name" value="FKBP-like"/>
    <property type="match status" value="1"/>
</dbReference>
<evidence type="ECO:0000259" key="7">
    <source>
        <dbReference type="PROSITE" id="PS50059"/>
    </source>
</evidence>
<keyword evidence="9" id="KW-1185">Reference proteome</keyword>
<protein>
    <recommendedName>
        <fullName evidence="5">Peptidyl-prolyl cis-trans isomerase</fullName>
        <ecNumber evidence="5">5.2.1.8</ecNumber>
    </recommendedName>
</protein>
<keyword evidence="2 4" id="KW-0697">Rotamase</keyword>
<dbReference type="Pfam" id="PF00254">
    <property type="entry name" value="FKBP_C"/>
    <property type="match status" value="1"/>
</dbReference>
<comment type="catalytic activity">
    <reaction evidence="1 4 5">
        <text>[protein]-peptidylproline (omega=180) = [protein]-peptidylproline (omega=0)</text>
        <dbReference type="Rhea" id="RHEA:16237"/>
        <dbReference type="Rhea" id="RHEA-COMP:10747"/>
        <dbReference type="Rhea" id="RHEA-COMP:10748"/>
        <dbReference type="ChEBI" id="CHEBI:83833"/>
        <dbReference type="ChEBI" id="CHEBI:83834"/>
        <dbReference type="EC" id="5.2.1.8"/>
    </reaction>
</comment>
<dbReference type="AlphaFoldDB" id="A0A9X1LP71"/>
<dbReference type="Proteomes" id="UP001139289">
    <property type="component" value="Unassembled WGS sequence"/>
</dbReference>
<evidence type="ECO:0000256" key="6">
    <source>
        <dbReference type="SAM" id="SignalP"/>
    </source>
</evidence>
<organism evidence="8 9">
    <name type="scientific">Microbacterium tenebrionis</name>
    <dbReference type="NCBI Taxonomy" id="2830665"/>
    <lineage>
        <taxon>Bacteria</taxon>
        <taxon>Bacillati</taxon>
        <taxon>Actinomycetota</taxon>
        <taxon>Actinomycetes</taxon>
        <taxon>Micrococcales</taxon>
        <taxon>Microbacteriaceae</taxon>
        <taxon>Microbacterium</taxon>
    </lineage>
</organism>